<dbReference type="RefSeq" id="WP_345194199.1">
    <property type="nucleotide sequence ID" value="NZ_BAABFL010000081.1"/>
</dbReference>
<proteinExistence type="predicted"/>
<dbReference type="Proteomes" id="UP001500604">
    <property type="component" value="Unassembled WGS sequence"/>
</dbReference>
<comment type="caution">
    <text evidence="1">The sequence shown here is derived from an EMBL/GenBank/DDBJ whole genome shotgun (WGS) entry which is preliminary data.</text>
</comment>
<organism evidence="1 2">
    <name type="scientific">Kistimonas scapharcae</name>
    <dbReference type="NCBI Taxonomy" id="1036133"/>
    <lineage>
        <taxon>Bacteria</taxon>
        <taxon>Pseudomonadati</taxon>
        <taxon>Pseudomonadota</taxon>
        <taxon>Gammaproteobacteria</taxon>
        <taxon>Oceanospirillales</taxon>
        <taxon>Endozoicomonadaceae</taxon>
        <taxon>Kistimonas</taxon>
    </lineage>
</organism>
<dbReference type="EMBL" id="BAABFL010000081">
    <property type="protein sequence ID" value="GAA4648538.1"/>
    <property type="molecule type" value="Genomic_DNA"/>
</dbReference>
<dbReference type="InterPro" id="IPR010261">
    <property type="entry name" value="Tir_chaperone"/>
</dbReference>
<dbReference type="Pfam" id="PF05932">
    <property type="entry name" value="CesT"/>
    <property type="match status" value="1"/>
</dbReference>
<reference evidence="2" key="1">
    <citation type="journal article" date="2019" name="Int. J. Syst. Evol. Microbiol.">
        <title>The Global Catalogue of Microorganisms (GCM) 10K type strain sequencing project: providing services to taxonomists for standard genome sequencing and annotation.</title>
        <authorList>
            <consortium name="The Broad Institute Genomics Platform"/>
            <consortium name="The Broad Institute Genome Sequencing Center for Infectious Disease"/>
            <person name="Wu L."/>
            <person name="Ma J."/>
        </authorList>
    </citation>
    <scope>NUCLEOTIDE SEQUENCE [LARGE SCALE GENOMIC DNA]</scope>
    <source>
        <strain evidence="2">JCM 17805</strain>
    </source>
</reference>
<dbReference type="Gene3D" id="3.30.1460.10">
    <property type="match status" value="1"/>
</dbReference>
<protein>
    <submittedName>
        <fullName evidence="1">Uncharacterized protein</fullName>
    </submittedName>
</protein>
<sequence>MSLTALMDELTHVNQLDPITPEEGCYTLKMNGFDVLCYTRAGRVYLEAQLAALPEGDDKRRELAMKLAEKSLPLIRAQRACLSINEDDDHYWLHRRLQESGLQLDQFQEALESFGSCFLYVRDIINEPGGGGGINLMMMP</sequence>
<accession>A0ABP8UX85</accession>
<dbReference type="SUPFAM" id="SSF69635">
    <property type="entry name" value="Type III secretory system chaperone-like"/>
    <property type="match status" value="1"/>
</dbReference>
<keyword evidence="2" id="KW-1185">Reference proteome</keyword>
<gene>
    <name evidence="1" type="ORF">GCM10023116_08070</name>
</gene>
<evidence type="ECO:0000313" key="2">
    <source>
        <dbReference type="Proteomes" id="UP001500604"/>
    </source>
</evidence>
<name>A0ABP8UX85_9GAMM</name>
<dbReference type="CDD" id="cd17027">
    <property type="entry name" value="T3SC_IA_YscB_AscB-like"/>
    <property type="match status" value="1"/>
</dbReference>
<evidence type="ECO:0000313" key="1">
    <source>
        <dbReference type="EMBL" id="GAA4648538.1"/>
    </source>
</evidence>